<feature type="coiled-coil region" evidence="6">
    <location>
        <begin position="580"/>
        <end position="641"/>
    </location>
</feature>
<evidence type="ECO:0000256" key="4">
    <source>
        <dbReference type="ARBA" id="ARBA00023054"/>
    </source>
</evidence>
<comment type="function">
    <text evidence="6">Required for chromosome condensation and partitioning.</text>
</comment>
<comment type="caution">
    <text evidence="9">The sequence shown here is derived from an EMBL/GenBank/DDBJ whole genome shotgun (WGS) entry which is preliminary data.</text>
</comment>
<feature type="compositionally biased region" description="Polar residues" evidence="7">
    <location>
        <begin position="929"/>
        <end position="938"/>
    </location>
</feature>
<evidence type="ECO:0000256" key="2">
    <source>
        <dbReference type="ARBA" id="ARBA00022741"/>
    </source>
</evidence>
<comment type="domain">
    <text evidence="6">Contains large globular domains required for ATP hydrolysis at each terminus and a third globular domain forming a flexible hinge near the middle of the molecule. These domains are separated by coiled-coil structures.</text>
</comment>
<gene>
    <name evidence="6" type="primary">smc</name>
    <name evidence="9" type="ORF">QJV27_00375</name>
</gene>
<dbReference type="RefSeq" id="WP_281447016.1">
    <property type="nucleotide sequence ID" value="NZ_JASBAO010000001.1"/>
</dbReference>
<dbReference type="Proteomes" id="UP001431634">
    <property type="component" value="Unassembled WGS sequence"/>
</dbReference>
<organism evidence="9 10">
    <name type="scientific">Commensalibacter oyaizuii</name>
    <dbReference type="NCBI Taxonomy" id="3043873"/>
    <lineage>
        <taxon>Bacteria</taxon>
        <taxon>Pseudomonadati</taxon>
        <taxon>Pseudomonadota</taxon>
        <taxon>Alphaproteobacteria</taxon>
        <taxon>Acetobacterales</taxon>
        <taxon>Acetobacteraceae</taxon>
    </lineage>
</organism>
<feature type="coiled-coil region" evidence="6">
    <location>
        <begin position="1307"/>
        <end position="1355"/>
    </location>
</feature>
<dbReference type="CDD" id="cd03278">
    <property type="entry name" value="ABC_SMC_barmotin"/>
    <property type="match status" value="1"/>
</dbReference>
<feature type="coiled-coil region" evidence="6">
    <location>
        <begin position="455"/>
        <end position="551"/>
    </location>
</feature>
<feature type="domain" description="RecF/RecN/SMC N-terminal" evidence="8">
    <location>
        <begin position="6"/>
        <end position="1493"/>
    </location>
</feature>
<name>A0ABT6PYB1_9PROT</name>
<evidence type="ECO:0000256" key="5">
    <source>
        <dbReference type="ARBA" id="ARBA00023125"/>
    </source>
</evidence>
<dbReference type="PANTHER" id="PTHR43977">
    <property type="entry name" value="STRUCTURAL MAINTENANCE OF CHROMOSOMES PROTEIN 3"/>
    <property type="match status" value="1"/>
</dbReference>
<accession>A0ABT6PYB1</accession>
<dbReference type="InterPro" id="IPR036277">
    <property type="entry name" value="SMC_hinge_sf"/>
</dbReference>
<proteinExistence type="inferred from homology"/>
<dbReference type="PIRSF" id="PIRSF005719">
    <property type="entry name" value="SMC"/>
    <property type="match status" value="1"/>
</dbReference>
<dbReference type="Gene3D" id="1.20.120.330">
    <property type="entry name" value="Nucleotidyltransferases domain 2"/>
    <property type="match status" value="1"/>
</dbReference>
<keyword evidence="10" id="KW-1185">Reference proteome</keyword>
<feature type="coiled-coil region" evidence="6">
    <location>
        <begin position="172"/>
        <end position="213"/>
    </location>
</feature>
<dbReference type="SUPFAM" id="SSF57997">
    <property type="entry name" value="Tropomyosin"/>
    <property type="match status" value="1"/>
</dbReference>
<protein>
    <recommendedName>
        <fullName evidence="6">Chromosome partition protein Smc</fullName>
    </recommendedName>
</protein>
<keyword evidence="4 6" id="KW-0175">Coiled coil</keyword>
<sequence length="1520" mass="174867">MSVRFTHLKIAGFKSFSDPITLDILPGLTGIIGPNGCGKSNIVEAIRWVMGESSARSLRGGEMDDVIFAGTVRRAARNIAEVSITLDGTQAIAPQPFQHQDQLQISRQIERGSGSQYRINNKIQRARDVQTLFADLGSGPRSSAIISQNRIAQLISASPEERRQVLEEAAGIAGLYSRRREAELKLKATEENLARLDDVRQQLTDLITSLNEQSTQAGIYRQLSADLREAETDLQTLYFQRAVRSLTFFQQKVINAQTHQQETNLHTIENQNHLQTVEEKLPNSRQYEIQARIKWEQQRQETRAIQTEINKVNDEIRHLHERVQEAKSQQTTSHNYVKETQDDLNKFQEELRIISQKLSAHPDQENLALQTIHSLETALADLTKKIDQAEENLHQKQKQFQDITQQYEQAALKKETIHTEYEDILNQYQLCLDDLPKDDDLQQHHQQQETAQAAVNHYTQQRQALEVKLNDARLQIADAQYHAQQVEQAYLQLSQKIQEQDTHSNDLINREQTLQSQLQSLQHQCLTSEKNEQFERDIQQAQQTLQDAKINTQTLARHYQDTIQKRLEHENTYHQALQTYENHQRATVTAKQALETAEKKLNLLQEQVEKAQSACIDPQHLEQQEKQLQQEQHRFQQIQTTLLALKQSHQQAQKDVESFQIIFNQHHTDLQRLQAKFDGLTQALSNDQQGDAALSPLPTVIEQLAIPPEWITAIATLFDETLETPEDYNSAKGWYALSEKITDFPANIRVLSDIIPPPSVLKRAFDHIGVVHTIEEGKDLFPKLTVGQTLITQNGDLWRWDGYHQKAGIPNKAAQRLIQRQTLKETENALTALQAQTPKLHSKYTELQNHHEALKIQLEQTQNNYTTQEQQLKNIQKEFTTLQNRANAAQTHYDALQPAYQQAQQDYTEKQHLYNQAKQEGALPKPDPSTVNNSLQHEQNSKKQLRLAEEKYQESEQKFTILKENYQKLLHQNQQNNLRIEALKEKIAILQTEHQKLQVDLNKNKELLNHLEHPDQAKEAHNQLQAITQTLEHELNLLQQEQKQAEQTLTDAQRAYQHIKERHIQGQSRLETLKPRCDTLKNLLNAAEQALEAAEKLYATRPDLDTAKTSLQELQESYKTLKNQEENERLSYHLLINEKKTLDQQQEQLKSQCLEWQTRLYQAQTQAQESDQKVAELQKQYDDMSQRVPLLEQNYTKLQNLEQQALTLYYEAQQQLTALEQQKNQAQQQLTQAEQALAKAKENLFKAQAKQEQAEALLEQLRNNIAPEIQELAKGRSDIDISDQAEKTLKATITTLSEQREALGAVNLRAEIEREEKQDTFNTIEKEYYDLDTAIQQLKESINKLNQQGKEKLNTIFVEVNQHFQELFTRMFNGGNAYLKLLPHEDPLQTGLEIFAQPPGKKLSTLSLLSGGEQALTALSLVFAVSKCNPVPICVLDEVDAPLDDPNVERFCALLTDMTEQAGTRFLVVTHHQLTMSHMNRLYGVTMQERGISQIISIDLEHAVQMQQSKHVEQLSLIDE</sequence>
<evidence type="ECO:0000259" key="8">
    <source>
        <dbReference type="Pfam" id="PF02463"/>
    </source>
</evidence>
<evidence type="ECO:0000256" key="6">
    <source>
        <dbReference type="HAMAP-Rule" id="MF_01894"/>
    </source>
</evidence>
<keyword evidence="3 6" id="KW-0067">ATP-binding</keyword>
<dbReference type="Pfam" id="PF02463">
    <property type="entry name" value="SMC_N"/>
    <property type="match status" value="1"/>
</dbReference>
<reference evidence="9" key="1">
    <citation type="submission" date="2023-05" db="EMBL/GenBank/DDBJ databases">
        <title>Whole genome sequence of Commensalibacter sp.</title>
        <authorList>
            <person name="Charoenyingcharoen P."/>
            <person name="Yukphan P."/>
        </authorList>
    </citation>
    <scope>NUCLEOTIDE SEQUENCE</scope>
    <source>
        <strain evidence="9">TBRC 16381</strain>
    </source>
</reference>
<comment type="subcellular location">
    <subcellularLocation>
        <location evidence="6">Cytoplasm</location>
    </subcellularLocation>
</comment>
<feature type="coiled-coil region" evidence="6">
    <location>
        <begin position="309"/>
        <end position="413"/>
    </location>
</feature>
<keyword evidence="5 6" id="KW-0238">DNA-binding</keyword>
<dbReference type="EMBL" id="JASBAO010000001">
    <property type="protein sequence ID" value="MDI2089843.1"/>
    <property type="molecule type" value="Genomic_DNA"/>
</dbReference>
<evidence type="ECO:0000256" key="3">
    <source>
        <dbReference type="ARBA" id="ARBA00022840"/>
    </source>
</evidence>
<dbReference type="InterPro" id="IPR027417">
    <property type="entry name" value="P-loop_NTPase"/>
</dbReference>
<evidence type="ECO:0000313" key="9">
    <source>
        <dbReference type="EMBL" id="MDI2089843.1"/>
    </source>
</evidence>
<dbReference type="InterPro" id="IPR003395">
    <property type="entry name" value="RecF/RecN/SMC_N"/>
</dbReference>
<evidence type="ECO:0000256" key="1">
    <source>
        <dbReference type="ARBA" id="ARBA00022490"/>
    </source>
</evidence>
<dbReference type="Gene3D" id="3.40.50.300">
    <property type="entry name" value="P-loop containing nucleotide triphosphate hydrolases"/>
    <property type="match status" value="2"/>
</dbReference>
<evidence type="ECO:0000313" key="10">
    <source>
        <dbReference type="Proteomes" id="UP001431634"/>
    </source>
</evidence>
<dbReference type="InterPro" id="IPR011890">
    <property type="entry name" value="SMC_prok"/>
</dbReference>
<feature type="region of interest" description="Disordered" evidence="7">
    <location>
        <begin position="920"/>
        <end position="945"/>
    </location>
</feature>
<evidence type="ECO:0000256" key="7">
    <source>
        <dbReference type="SAM" id="MobiDB-lite"/>
    </source>
</evidence>
<dbReference type="HAMAP" id="MF_01894">
    <property type="entry name" value="Smc_prok"/>
    <property type="match status" value="1"/>
</dbReference>
<feature type="binding site" evidence="6">
    <location>
        <begin position="34"/>
        <end position="41"/>
    </location>
    <ligand>
        <name>ATP</name>
        <dbReference type="ChEBI" id="CHEBI:30616"/>
    </ligand>
</feature>
<dbReference type="InterPro" id="IPR024704">
    <property type="entry name" value="SMC"/>
</dbReference>
<comment type="similarity">
    <text evidence="6">Belongs to the SMC family.</text>
</comment>
<keyword evidence="1 6" id="KW-0963">Cytoplasm</keyword>
<keyword evidence="2 6" id="KW-0547">Nucleotide-binding</keyword>
<comment type="subunit">
    <text evidence="6">Homodimer.</text>
</comment>
<dbReference type="SUPFAM" id="SSF75553">
    <property type="entry name" value="Smc hinge domain"/>
    <property type="match status" value="1"/>
</dbReference>
<dbReference type="SUPFAM" id="SSF52540">
    <property type="entry name" value="P-loop containing nucleoside triphosphate hydrolases"/>
    <property type="match status" value="1"/>
</dbReference>